<evidence type="ECO:0000259" key="15">
    <source>
        <dbReference type="PROSITE" id="PS50109"/>
    </source>
</evidence>
<dbReference type="PANTHER" id="PTHR45528:SF11">
    <property type="entry name" value="HISTIDINE KINASE"/>
    <property type="match status" value="1"/>
</dbReference>
<evidence type="ECO:0000256" key="14">
    <source>
        <dbReference type="SAM" id="Phobius"/>
    </source>
</evidence>
<evidence type="ECO:0000256" key="5">
    <source>
        <dbReference type="ARBA" id="ARBA00022679"/>
    </source>
</evidence>
<gene>
    <name evidence="17" type="primary">phoR</name>
    <name evidence="17" type="ORF">ERS132539_02111</name>
</gene>
<feature type="transmembrane region" description="Helical" evidence="14">
    <location>
        <begin position="21"/>
        <end position="40"/>
    </location>
</feature>
<dbReference type="Pfam" id="PF00512">
    <property type="entry name" value="HisKA"/>
    <property type="match status" value="1"/>
</dbReference>
<keyword evidence="5 17" id="KW-0808">Transferase</keyword>
<evidence type="ECO:0000256" key="12">
    <source>
        <dbReference type="ARBA" id="ARBA00037219"/>
    </source>
</evidence>
<comment type="catalytic activity">
    <reaction evidence="1">
        <text>ATP + protein L-histidine = ADP + protein N-phospho-L-histidine.</text>
        <dbReference type="EC" id="2.7.13.3"/>
    </reaction>
</comment>
<evidence type="ECO:0000256" key="1">
    <source>
        <dbReference type="ARBA" id="ARBA00000085"/>
    </source>
</evidence>
<evidence type="ECO:0000256" key="3">
    <source>
        <dbReference type="ARBA" id="ARBA00012438"/>
    </source>
</evidence>
<organism evidence="17 18">
    <name type="scientific">Streptococcus suis</name>
    <dbReference type="NCBI Taxonomy" id="1307"/>
    <lineage>
        <taxon>Bacteria</taxon>
        <taxon>Bacillati</taxon>
        <taxon>Bacillota</taxon>
        <taxon>Bacilli</taxon>
        <taxon>Lactobacillales</taxon>
        <taxon>Streptococcaceae</taxon>
        <taxon>Streptococcus</taxon>
    </lineage>
</organism>
<feature type="domain" description="HAMP" evidence="16">
    <location>
        <begin position="73"/>
        <end position="125"/>
    </location>
</feature>
<dbReference type="EC" id="2.7.13.3" evidence="3"/>
<evidence type="ECO:0000256" key="6">
    <source>
        <dbReference type="ARBA" id="ARBA00022692"/>
    </source>
</evidence>
<keyword evidence="9" id="KW-0902">Two-component regulatory system</keyword>
<dbReference type="RefSeq" id="WP_052819563.1">
    <property type="nucleotide sequence ID" value="NZ_CEIH01000104.1"/>
</dbReference>
<dbReference type="GO" id="GO:0000155">
    <property type="term" value="F:phosphorelay sensor kinase activity"/>
    <property type="evidence" value="ECO:0007669"/>
    <property type="project" value="InterPro"/>
</dbReference>
<keyword evidence="10" id="KW-0843">Virulence</keyword>
<evidence type="ECO:0000259" key="16">
    <source>
        <dbReference type="PROSITE" id="PS50885"/>
    </source>
</evidence>
<dbReference type="InterPro" id="IPR003594">
    <property type="entry name" value="HATPase_dom"/>
</dbReference>
<dbReference type="PROSITE" id="PS50885">
    <property type="entry name" value="HAMP"/>
    <property type="match status" value="1"/>
</dbReference>
<dbReference type="AlphaFoldDB" id="A0A0Z8QLT8"/>
<keyword evidence="6 14" id="KW-0812">Transmembrane</keyword>
<dbReference type="Gene3D" id="6.10.340.10">
    <property type="match status" value="1"/>
</dbReference>
<evidence type="ECO:0000256" key="4">
    <source>
        <dbReference type="ARBA" id="ARBA00022553"/>
    </source>
</evidence>
<keyword evidence="11 14" id="KW-0472">Membrane</keyword>
<dbReference type="Gene3D" id="1.10.287.130">
    <property type="match status" value="1"/>
</dbReference>
<evidence type="ECO:0000256" key="13">
    <source>
        <dbReference type="ARBA" id="ARBA00040841"/>
    </source>
</evidence>
<accession>A0A0Z8QLT8</accession>
<feature type="domain" description="Histidine kinase" evidence="15">
    <location>
        <begin position="133"/>
        <end position="346"/>
    </location>
</feature>
<dbReference type="InterPro" id="IPR003660">
    <property type="entry name" value="HAMP_dom"/>
</dbReference>
<dbReference type="InterPro" id="IPR036890">
    <property type="entry name" value="HATPase_C_sf"/>
</dbReference>
<dbReference type="Proteomes" id="UP000069526">
    <property type="component" value="Unassembled WGS sequence"/>
</dbReference>
<dbReference type="InterPro" id="IPR004358">
    <property type="entry name" value="Sig_transdc_His_kin-like_C"/>
</dbReference>
<dbReference type="EMBL" id="FIJK01000069">
    <property type="protein sequence ID" value="CYW66182.1"/>
    <property type="molecule type" value="Genomic_DNA"/>
</dbReference>
<feature type="transmembrane region" description="Helical" evidence="14">
    <location>
        <begin position="52"/>
        <end position="71"/>
    </location>
</feature>
<comment type="function">
    <text evidence="12">Member of the two-component regulatory system HssS/HssR involved in intracellular heme homeostasis and tempering of staphylococcal virulence. HssS functions as a heme sensor histidine kinase which is autophosphorylated at a histidine residue and transfers its phosphate group to an aspartate residue of HssR. HssR/HssS activates the expression of hrtAB, an efflux pump, in response to extracellular heme, hemin, hemoglobin or blood.</text>
</comment>
<dbReference type="PRINTS" id="PR00344">
    <property type="entry name" value="BCTRLSENSOR"/>
</dbReference>
<evidence type="ECO:0000256" key="7">
    <source>
        <dbReference type="ARBA" id="ARBA00022777"/>
    </source>
</evidence>
<proteinExistence type="predicted"/>
<evidence type="ECO:0000256" key="2">
    <source>
        <dbReference type="ARBA" id="ARBA00004141"/>
    </source>
</evidence>
<protein>
    <recommendedName>
        <fullName evidence="13">Heme sensor protein HssS</fullName>
        <ecNumber evidence="3">2.7.13.3</ecNumber>
    </recommendedName>
</protein>
<dbReference type="InterPro" id="IPR005467">
    <property type="entry name" value="His_kinase_dom"/>
</dbReference>
<dbReference type="GO" id="GO:0005886">
    <property type="term" value="C:plasma membrane"/>
    <property type="evidence" value="ECO:0007669"/>
    <property type="project" value="TreeGrafter"/>
</dbReference>
<dbReference type="SMART" id="SM00388">
    <property type="entry name" value="HisKA"/>
    <property type="match status" value="1"/>
</dbReference>
<dbReference type="Gene3D" id="3.30.565.10">
    <property type="entry name" value="Histidine kinase-like ATPase, C-terminal domain"/>
    <property type="match status" value="1"/>
</dbReference>
<dbReference type="InterPro" id="IPR036097">
    <property type="entry name" value="HisK_dim/P_sf"/>
</dbReference>
<sequence length="347" mass="40518">MIKKESFFKKHPFFWWMFRQYIVFFVGTYMLYYSVYYILYSQQMINWERFSRLAFELIPYTNFLFIGILIISRTIDKSILTLTKAIKRVANGDFSTRISIQQSTPFQDVAHDFDRMVNELSQVQTLRDDFINQFSHEFKTPVTSIQGFVQLLRNDSLSSEQKELYLDTITKEARRLEQLANNVMVLTALEGQEIVIEKEEFDLTEQIRQATISAYPILEQKNIQLELDLAPLTYFGNPQLLMHVWNNLLSNALKFTEEHGHISIKAWRENQGIKVSFTNDGPLIPAEQLSRLFDKFYQEDKTGIREGLGLGLSIVKRALLLSNGSIEIDSNPTIKTRFTVTLDTKKE</sequence>
<name>A0A0Z8QLT8_STRSU</name>
<evidence type="ECO:0000313" key="17">
    <source>
        <dbReference type="EMBL" id="CYW66182.1"/>
    </source>
</evidence>
<evidence type="ECO:0000256" key="10">
    <source>
        <dbReference type="ARBA" id="ARBA00023026"/>
    </source>
</evidence>
<keyword evidence="4" id="KW-0597">Phosphoprotein</keyword>
<reference evidence="17 18" key="1">
    <citation type="submission" date="2016-02" db="EMBL/GenBank/DDBJ databases">
        <authorList>
            <consortium name="Pathogen Informatics"/>
        </authorList>
    </citation>
    <scope>NUCLEOTIDE SEQUENCE [LARGE SCALE GENOMIC DNA]</scope>
    <source>
        <strain evidence="17 18">SS1013</strain>
    </source>
</reference>
<dbReference type="Pfam" id="PF02518">
    <property type="entry name" value="HATPase_c"/>
    <property type="match status" value="1"/>
</dbReference>
<dbReference type="SUPFAM" id="SSF55874">
    <property type="entry name" value="ATPase domain of HSP90 chaperone/DNA topoisomerase II/histidine kinase"/>
    <property type="match status" value="1"/>
</dbReference>
<dbReference type="Pfam" id="PF00672">
    <property type="entry name" value="HAMP"/>
    <property type="match status" value="1"/>
</dbReference>
<evidence type="ECO:0000256" key="11">
    <source>
        <dbReference type="ARBA" id="ARBA00023136"/>
    </source>
</evidence>
<evidence type="ECO:0000256" key="8">
    <source>
        <dbReference type="ARBA" id="ARBA00022989"/>
    </source>
</evidence>
<keyword evidence="7 17" id="KW-0418">Kinase</keyword>
<dbReference type="CDD" id="cd00082">
    <property type="entry name" value="HisKA"/>
    <property type="match status" value="1"/>
</dbReference>
<comment type="subcellular location">
    <subcellularLocation>
        <location evidence="2">Membrane</location>
        <topology evidence="2">Multi-pass membrane protein</topology>
    </subcellularLocation>
</comment>
<dbReference type="PROSITE" id="PS50109">
    <property type="entry name" value="HIS_KIN"/>
    <property type="match status" value="1"/>
</dbReference>
<dbReference type="SMART" id="SM00304">
    <property type="entry name" value="HAMP"/>
    <property type="match status" value="1"/>
</dbReference>
<dbReference type="SUPFAM" id="SSF158472">
    <property type="entry name" value="HAMP domain-like"/>
    <property type="match status" value="1"/>
</dbReference>
<dbReference type="SMART" id="SM00387">
    <property type="entry name" value="HATPase_c"/>
    <property type="match status" value="1"/>
</dbReference>
<dbReference type="CDD" id="cd06225">
    <property type="entry name" value="HAMP"/>
    <property type="match status" value="1"/>
</dbReference>
<dbReference type="SUPFAM" id="SSF47384">
    <property type="entry name" value="Homodimeric domain of signal transducing histidine kinase"/>
    <property type="match status" value="1"/>
</dbReference>
<evidence type="ECO:0000256" key="9">
    <source>
        <dbReference type="ARBA" id="ARBA00023012"/>
    </source>
</evidence>
<dbReference type="PANTHER" id="PTHR45528">
    <property type="entry name" value="SENSOR HISTIDINE KINASE CPXA"/>
    <property type="match status" value="1"/>
</dbReference>
<evidence type="ECO:0000313" key="18">
    <source>
        <dbReference type="Proteomes" id="UP000069526"/>
    </source>
</evidence>
<dbReference type="InterPro" id="IPR003661">
    <property type="entry name" value="HisK_dim/P_dom"/>
</dbReference>
<keyword evidence="8 14" id="KW-1133">Transmembrane helix</keyword>
<dbReference type="InterPro" id="IPR050398">
    <property type="entry name" value="HssS/ArlS-like"/>
</dbReference>